<dbReference type="Proteomes" id="UP001365542">
    <property type="component" value="Unassembled WGS sequence"/>
</dbReference>
<evidence type="ECO:0000313" key="10">
    <source>
        <dbReference type="EMBL" id="KAK6528758.1"/>
    </source>
</evidence>
<comment type="caution">
    <text evidence="10">The sequence shown here is derived from an EMBL/GenBank/DDBJ whole genome shotgun (WGS) entry which is preliminary data.</text>
</comment>
<dbReference type="InterPro" id="IPR013087">
    <property type="entry name" value="Znf_C2H2_type"/>
</dbReference>
<evidence type="ECO:0000256" key="2">
    <source>
        <dbReference type="ARBA" id="ARBA00022723"/>
    </source>
</evidence>
<keyword evidence="3 7" id="KW-0863">Zinc-finger</keyword>
<dbReference type="CDD" id="cd21552">
    <property type="entry name" value="VEFS-box_ctSUZ12-like"/>
    <property type="match status" value="1"/>
</dbReference>
<dbReference type="EMBL" id="JAVHJO010000014">
    <property type="protein sequence ID" value="KAK6528758.1"/>
    <property type="molecule type" value="Genomic_DNA"/>
</dbReference>
<evidence type="ECO:0000313" key="11">
    <source>
        <dbReference type="Proteomes" id="UP001365542"/>
    </source>
</evidence>
<protein>
    <recommendedName>
        <fullName evidence="9">C2H2-type domain-containing protein</fullName>
    </recommendedName>
</protein>
<comment type="similarity">
    <text evidence="1">Belongs to the VEFS (VRN2-EMF2-FIS2-SU(Z)12) family.</text>
</comment>
<dbReference type="GO" id="GO:0008270">
    <property type="term" value="F:zinc ion binding"/>
    <property type="evidence" value="ECO:0007669"/>
    <property type="project" value="UniProtKB-KW"/>
</dbReference>
<feature type="region of interest" description="Disordered" evidence="8">
    <location>
        <begin position="74"/>
        <end position="97"/>
    </location>
</feature>
<name>A0AAV9WWN0_9PEZI</name>
<dbReference type="AlphaFoldDB" id="A0AAV9WWN0"/>
<evidence type="ECO:0000256" key="6">
    <source>
        <dbReference type="ARBA" id="ARBA00023163"/>
    </source>
</evidence>
<evidence type="ECO:0000256" key="7">
    <source>
        <dbReference type="PROSITE-ProRule" id="PRU00042"/>
    </source>
</evidence>
<keyword evidence="4" id="KW-0862">Zinc</keyword>
<feature type="region of interest" description="Disordered" evidence="8">
    <location>
        <begin position="306"/>
        <end position="352"/>
    </location>
</feature>
<keyword evidence="11" id="KW-1185">Reference proteome</keyword>
<evidence type="ECO:0000256" key="4">
    <source>
        <dbReference type="ARBA" id="ARBA00022833"/>
    </source>
</evidence>
<organism evidence="10 11">
    <name type="scientific">Orbilia ellipsospora</name>
    <dbReference type="NCBI Taxonomy" id="2528407"/>
    <lineage>
        <taxon>Eukaryota</taxon>
        <taxon>Fungi</taxon>
        <taxon>Dikarya</taxon>
        <taxon>Ascomycota</taxon>
        <taxon>Pezizomycotina</taxon>
        <taxon>Orbiliomycetes</taxon>
        <taxon>Orbiliales</taxon>
        <taxon>Orbiliaceae</taxon>
        <taxon>Orbilia</taxon>
    </lineage>
</organism>
<evidence type="ECO:0000256" key="1">
    <source>
        <dbReference type="ARBA" id="ARBA00007416"/>
    </source>
</evidence>
<evidence type="ECO:0000256" key="8">
    <source>
        <dbReference type="SAM" id="MobiDB-lite"/>
    </source>
</evidence>
<keyword evidence="2" id="KW-0479">Metal-binding</keyword>
<evidence type="ECO:0000256" key="3">
    <source>
        <dbReference type="ARBA" id="ARBA00022771"/>
    </source>
</evidence>
<proteinExistence type="inferred from homology"/>
<evidence type="ECO:0000256" key="5">
    <source>
        <dbReference type="ARBA" id="ARBA00023015"/>
    </source>
</evidence>
<dbReference type="PROSITE" id="PS50157">
    <property type="entry name" value="ZINC_FINGER_C2H2_2"/>
    <property type="match status" value="1"/>
</dbReference>
<dbReference type="PROSITE" id="PS00028">
    <property type="entry name" value="ZINC_FINGER_C2H2_1"/>
    <property type="match status" value="1"/>
</dbReference>
<feature type="compositionally biased region" description="Low complexity" evidence="8">
    <location>
        <begin position="20"/>
        <end position="30"/>
    </location>
</feature>
<sequence length="673" mass="77187">MPRRKLDRTSLVARPPDRATSNSNNTNGSSITLSDAYQGNILLYRFLRKHTPQVLLERNVSRVLAHHADVINRKDKDGDDTRRSGKRRRGDRDVDGESRFKRRKKKWVETMEKLLLVPDFENGPVFGVLPDKLRLIQDGNPAQGVVVSDHRVLLCKIELAMSAVIDGEKELKFEKILESIRLMPDAEDKTIINVKLHRPFEIPFSAFAVERDGLSKFADAYEIQLLVSSQDNDDSLELGRLSLVESHKTLLNNPIVGVFNFDGSLKFASPSEAHMLYRDVNNPIPGIAMTIKHAWKGRINFIKPPIKKSTTDRRRKHGSGPSTENSDEPSSPGPRRSVSMRDETAISSPRRSKNGKIVQIDYSFRGSVKNFDDQDQNNRSKFHINDKTYTFETRRFGYTCILCQKTFEALERLRFHLKNTHLLFAFRLADHKPSKLKDVARIAVDLAVESTSSKLSVHQLNSRKFTWMKPRRSKVFNLTDYLEGDNSWTTARVGLSETERKMMNGPGRVCKRKGIVPRLARHEEGRQKRVCVLPAREDGKGFVRFQTGEEVHAGDEVSESGDEVDEQWLEKRVEERIDGSDIPANAKAFMQLWAAHIWAERPKSNYHLHDCLIRFCRKYKRVLHKPPLRRELEKLAIELRAQGQVSNLCLKECWRTLDQHAEKLREGTETGSL</sequence>
<dbReference type="InterPro" id="IPR019135">
    <property type="entry name" value="Polycomb_protein_VEFS-Box"/>
</dbReference>
<dbReference type="Pfam" id="PF09733">
    <property type="entry name" value="VEFS-Box"/>
    <property type="match status" value="1"/>
</dbReference>
<evidence type="ECO:0000259" key="9">
    <source>
        <dbReference type="PROSITE" id="PS50157"/>
    </source>
</evidence>
<keyword evidence="6" id="KW-0804">Transcription</keyword>
<feature type="region of interest" description="Disordered" evidence="8">
    <location>
        <begin position="1"/>
        <end position="32"/>
    </location>
</feature>
<gene>
    <name evidence="10" type="ORF">TWF694_003997</name>
</gene>
<feature type="compositionally biased region" description="Basic and acidic residues" evidence="8">
    <location>
        <begin position="74"/>
        <end position="83"/>
    </location>
</feature>
<keyword evidence="5" id="KW-0805">Transcription regulation</keyword>
<accession>A0AAV9WWN0</accession>
<reference evidence="10 11" key="1">
    <citation type="submission" date="2019-10" db="EMBL/GenBank/DDBJ databases">
        <authorList>
            <person name="Palmer J.M."/>
        </authorList>
    </citation>
    <scope>NUCLEOTIDE SEQUENCE [LARGE SCALE GENOMIC DNA]</scope>
    <source>
        <strain evidence="10 11">TWF694</strain>
    </source>
</reference>
<feature type="domain" description="C2H2-type" evidence="9">
    <location>
        <begin position="398"/>
        <end position="421"/>
    </location>
</feature>